<reference evidence="1 2" key="1">
    <citation type="submission" date="2018-12" db="EMBL/GenBank/DDBJ databases">
        <authorList>
            <consortium name="Pathogen Informatics"/>
        </authorList>
    </citation>
    <scope>NUCLEOTIDE SEQUENCE [LARGE SCALE GENOMIC DNA]</scope>
    <source>
        <strain evidence="1 2">NCTC10296</strain>
    </source>
</reference>
<name>A0A1X3CPM6_9NEIS</name>
<dbReference type="KEGG" id="nci:NCTC10296_00860"/>
<gene>
    <name evidence="1" type="ORF">NCTC10296_00860</name>
</gene>
<dbReference type="RefSeq" id="WP_085417517.1">
    <property type="nucleotide sequence ID" value="NZ_CAUJPY010000063.1"/>
</dbReference>
<dbReference type="OrthoDB" id="8605803at2"/>
<evidence type="ECO:0000313" key="2">
    <source>
        <dbReference type="Proteomes" id="UP000279284"/>
    </source>
</evidence>
<dbReference type="AlphaFoldDB" id="A0A1X3CPM6"/>
<keyword evidence="2" id="KW-1185">Reference proteome</keyword>
<dbReference type="EMBL" id="LR134313">
    <property type="protein sequence ID" value="VEF00450.1"/>
    <property type="molecule type" value="Genomic_DNA"/>
</dbReference>
<dbReference type="Proteomes" id="UP000279284">
    <property type="component" value="Chromosome"/>
</dbReference>
<organism evidence="1 2">
    <name type="scientific">Neisseria canis</name>
    <dbReference type="NCBI Taxonomy" id="493"/>
    <lineage>
        <taxon>Bacteria</taxon>
        <taxon>Pseudomonadati</taxon>
        <taxon>Pseudomonadota</taxon>
        <taxon>Betaproteobacteria</taxon>
        <taxon>Neisseriales</taxon>
        <taxon>Neisseriaceae</taxon>
        <taxon>Neisseria</taxon>
    </lineage>
</organism>
<accession>A0A1X3CPM6</accession>
<proteinExistence type="predicted"/>
<sequence length="177" mass="20851">MKFYNIYSAVDNEAAYVDLKQSDMGIDDFIVYDEGSYQEEAIFIAQEGYTLKNIFQTDFIKTIPNMLLFSENFVNKLSKNLEKELEFFPAKLRIQNKELKCFLAKIKLSVPLVDFEKSNFYEVDGEKFIDYPPVFLENIQGFEYCAKENSDDLIWIFTEKFKDLVLDNELKIEFLPV</sequence>
<evidence type="ECO:0000313" key="1">
    <source>
        <dbReference type="EMBL" id="VEF00450.1"/>
    </source>
</evidence>
<protein>
    <submittedName>
        <fullName evidence="1">Uncharacterized protein</fullName>
    </submittedName>
</protein>